<name>E7ABF8_HELFC</name>
<gene>
    <name evidence="3" type="ordered locus">Hfelis_07530</name>
</gene>
<dbReference type="GO" id="GO:0006355">
    <property type="term" value="P:regulation of DNA-templated transcription"/>
    <property type="evidence" value="ECO:0007669"/>
    <property type="project" value="InterPro"/>
</dbReference>
<dbReference type="STRING" id="936155.HFELIS_07530"/>
<dbReference type="EMBL" id="FQ670179">
    <property type="protein sequence ID" value="CBY82837.1"/>
    <property type="molecule type" value="Genomic_DNA"/>
</dbReference>
<dbReference type="InterPro" id="IPR007759">
    <property type="entry name" value="Asxl_HARE-HTH"/>
</dbReference>
<evidence type="ECO:0000259" key="2">
    <source>
        <dbReference type="PROSITE" id="PS51913"/>
    </source>
</evidence>
<dbReference type="PROSITE" id="PS51913">
    <property type="entry name" value="HTH_HARE"/>
    <property type="match status" value="1"/>
</dbReference>
<organism evidence="3 4">
    <name type="scientific">Helicobacter felis (strain ATCC 49179 / CCUG 28539 / NCTC 12436 / CS1)</name>
    <dbReference type="NCBI Taxonomy" id="936155"/>
    <lineage>
        <taxon>Bacteria</taxon>
        <taxon>Pseudomonadati</taxon>
        <taxon>Campylobacterota</taxon>
        <taxon>Epsilonproteobacteria</taxon>
        <taxon>Campylobacterales</taxon>
        <taxon>Helicobacteraceae</taxon>
        <taxon>Helicobacter</taxon>
    </lineage>
</organism>
<sequence>MKQTDIDIVVEVLKIIGEPISPNHIYGRAQELYKQGKIKHMFQWGGKTPEQSCSATIYEALKIPDKLPFIKVQDKPKVLIALKDSSLLTPKPAPKEQPPKEPVCKERDLHPRLSYIAYHQWGLYTKTIYHEESKKSKKGMDKWIYPDMVGVSFAYKDFESPNVRSFIKKFDTLPIKLVSFELIGVIVLDIERIEQSAVLLSAKEKENLDYQTLAKLAQRNENFDKFLKSVADFEIENPQRYKHEFDSILRDLPPLN</sequence>
<dbReference type="eggNOG" id="COG2958">
    <property type="taxonomic scope" value="Bacteria"/>
</dbReference>
<dbReference type="OrthoDB" id="5289528at2"/>
<keyword evidence="1" id="KW-0804">Transcription</keyword>
<accession>E7ABF8</accession>
<evidence type="ECO:0000256" key="1">
    <source>
        <dbReference type="ARBA" id="ARBA00023163"/>
    </source>
</evidence>
<reference evidence="3 4" key="1">
    <citation type="journal article" date="2011" name="Genome Biol. Evol.">
        <title>Comparative whole genome sequence analysis of the carcinogenic bacterial model pathogen Helicobacter felis.</title>
        <authorList>
            <person name="Arnold I.C."/>
            <person name="Zigova Z."/>
            <person name="Holden M."/>
            <person name="Lawley T.D."/>
            <person name="Rad R."/>
            <person name="Dougan G."/>
            <person name="Falkow S."/>
            <person name="Bentley S.D."/>
            <person name="Muller A."/>
        </authorList>
    </citation>
    <scope>NUCLEOTIDE SEQUENCE [LARGE SCALE GENOMIC DNA]</scope>
    <source>
        <strain evidence="4">ATCC 49179 / CCUG 28539 / NCTC 12436 / CS1</strain>
    </source>
</reference>
<evidence type="ECO:0000313" key="4">
    <source>
        <dbReference type="Proteomes" id="UP000007934"/>
    </source>
</evidence>
<dbReference type="Proteomes" id="UP000007934">
    <property type="component" value="Chromosome"/>
</dbReference>
<evidence type="ECO:0000313" key="3">
    <source>
        <dbReference type="EMBL" id="CBY82837.1"/>
    </source>
</evidence>
<protein>
    <recommendedName>
        <fullName evidence="2">HTH HARE-type domain-containing protein</fullName>
    </recommendedName>
</protein>
<feature type="domain" description="HTH HARE-type" evidence="2">
    <location>
        <begin position="3"/>
        <end position="85"/>
    </location>
</feature>
<dbReference type="GeneID" id="36134791"/>
<proteinExistence type="predicted"/>
<keyword evidence="4" id="KW-1185">Reference proteome</keyword>
<dbReference type="KEGG" id="hfe:HFELIS_07530"/>
<dbReference type="AlphaFoldDB" id="E7ABF8"/>
<dbReference type="HOGENOM" id="CLU_074541_1_0_7"/>
<dbReference type="RefSeq" id="WP_013469203.1">
    <property type="nucleotide sequence ID" value="NC_014810.2"/>
</dbReference>